<evidence type="ECO:0000256" key="3">
    <source>
        <dbReference type="ARBA" id="ARBA00022900"/>
    </source>
</evidence>
<protein>
    <submittedName>
        <fullName evidence="4">Uncharacterized protein</fullName>
    </submittedName>
</protein>
<gene>
    <name evidence="4" type="ORF">CDL12_21237</name>
</gene>
<dbReference type="EMBL" id="NKXS01004496">
    <property type="protein sequence ID" value="PIN06216.1"/>
    <property type="molecule type" value="Genomic_DNA"/>
</dbReference>
<dbReference type="PANTHER" id="PTHR33091">
    <property type="entry name" value="PROTEIN, PUTATIVE, EXPRESSED-RELATED"/>
    <property type="match status" value="1"/>
</dbReference>
<sequence>MSQKTYPPCDTFFCSTRQCCARGHKFEWPNLVGTDPQQAKVIIEHDNPYVTVVFIKKGELPYTNFCCNRVVVFLDENGKVSSAPSVPVVG</sequence>
<accession>A0A2G9GLT0</accession>
<dbReference type="SUPFAM" id="SSF54654">
    <property type="entry name" value="CI-2 family of serine protease inhibitors"/>
    <property type="match status" value="1"/>
</dbReference>
<dbReference type="Gene3D" id="3.30.10.10">
    <property type="entry name" value="Trypsin Inhibitor V, subunit A"/>
    <property type="match status" value="1"/>
</dbReference>
<evidence type="ECO:0000313" key="4">
    <source>
        <dbReference type="EMBL" id="PIN06216.1"/>
    </source>
</evidence>
<dbReference type="OrthoDB" id="910270at2759"/>
<evidence type="ECO:0000256" key="2">
    <source>
        <dbReference type="ARBA" id="ARBA00022690"/>
    </source>
</evidence>
<evidence type="ECO:0000313" key="5">
    <source>
        <dbReference type="Proteomes" id="UP000231279"/>
    </source>
</evidence>
<dbReference type="InterPro" id="IPR000864">
    <property type="entry name" value="Prot_inh_pot1"/>
</dbReference>
<dbReference type="AlphaFoldDB" id="A0A2G9GLT0"/>
<dbReference type="Proteomes" id="UP000231279">
    <property type="component" value="Unassembled WGS sequence"/>
</dbReference>
<organism evidence="4 5">
    <name type="scientific">Handroanthus impetiginosus</name>
    <dbReference type="NCBI Taxonomy" id="429701"/>
    <lineage>
        <taxon>Eukaryota</taxon>
        <taxon>Viridiplantae</taxon>
        <taxon>Streptophyta</taxon>
        <taxon>Embryophyta</taxon>
        <taxon>Tracheophyta</taxon>
        <taxon>Spermatophyta</taxon>
        <taxon>Magnoliopsida</taxon>
        <taxon>eudicotyledons</taxon>
        <taxon>Gunneridae</taxon>
        <taxon>Pentapetalae</taxon>
        <taxon>asterids</taxon>
        <taxon>lamiids</taxon>
        <taxon>Lamiales</taxon>
        <taxon>Bignoniaceae</taxon>
        <taxon>Crescentiina</taxon>
        <taxon>Tabebuia alliance</taxon>
        <taxon>Handroanthus</taxon>
    </lineage>
</organism>
<keyword evidence="5" id="KW-1185">Reference proteome</keyword>
<dbReference type="GO" id="GO:0009611">
    <property type="term" value="P:response to wounding"/>
    <property type="evidence" value="ECO:0007669"/>
    <property type="project" value="InterPro"/>
</dbReference>
<dbReference type="InterPro" id="IPR036354">
    <property type="entry name" value="Prot_inh_pot1_sf"/>
</dbReference>
<dbReference type="STRING" id="429701.A0A2G9GLT0"/>
<reference evidence="5" key="1">
    <citation type="journal article" date="2018" name="Gigascience">
        <title>Genome assembly of the Pink Ipe (Handroanthus impetiginosus, Bignoniaceae), a highly valued, ecologically keystone Neotropical timber forest tree.</title>
        <authorList>
            <person name="Silva-Junior O.B."/>
            <person name="Grattapaglia D."/>
            <person name="Novaes E."/>
            <person name="Collevatti R.G."/>
        </authorList>
    </citation>
    <scope>NUCLEOTIDE SEQUENCE [LARGE SCALE GENOMIC DNA]</scope>
    <source>
        <strain evidence="5">cv. UFG-1</strain>
    </source>
</reference>
<dbReference type="Pfam" id="PF00280">
    <property type="entry name" value="potato_inhibit"/>
    <property type="match status" value="1"/>
</dbReference>
<evidence type="ECO:0000256" key="1">
    <source>
        <dbReference type="ARBA" id="ARBA00008210"/>
    </source>
</evidence>
<comment type="similarity">
    <text evidence="1">Belongs to the protease inhibitor I13 (potato type I serine protease inhibitor) family.</text>
</comment>
<comment type="caution">
    <text evidence="4">The sequence shown here is derived from an EMBL/GenBank/DDBJ whole genome shotgun (WGS) entry which is preliminary data.</text>
</comment>
<name>A0A2G9GLT0_9LAMI</name>
<dbReference type="PANTHER" id="PTHR33091:SF94">
    <property type="entry name" value="PROTEASE INHIBITOR PROTEIN"/>
    <property type="match status" value="1"/>
</dbReference>
<proteinExistence type="inferred from homology"/>
<keyword evidence="2" id="KW-0646">Protease inhibitor</keyword>
<keyword evidence="3" id="KW-0722">Serine protease inhibitor</keyword>
<dbReference type="GO" id="GO:0004867">
    <property type="term" value="F:serine-type endopeptidase inhibitor activity"/>
    <property type="evidence" value="ECO:0007669"/>
    <property type="project" value="UniProtKB-KW"/>
</dbReference>